<dbReference type="Pfam" id="PF13602">
    <property type="entry name" value="ADH_zinc_N_2"/>
    <property type="match status" value="1"/>
</dbReference>
<organism evidence="1 2">
    <name type="scientific">Mycobacterium kansasii</name>
    <dbReference type="NCBI Taxonomy" id="1768"/>
    <lineage>
        <taxon>Bacteria</taxon>
        <taxon>Bacillati</taxon>
        <taxon>Actinomycetota</taxon>
        <taxon>Actinomycetes</taxon>
        <taxon>Mycobacteriales</taxon>
        <taxon>Mycobacteriaceae</taxon>
        <taxon>Mycobacterium</taxon>
    </lineage>
</organism>
<evidence type="ECO:0000313" key="1">
    <source>
        <dbReference type="EMBL" id="OOK66399.1"/>
    </source>
</evidence>
<dbReference type="EMBL" id="MVBM01000009">
    <property type="protein sequence ID" value="OOK66399.1"/>
    <property type="molecule type" value="Genomic_DNA"/>
</dbReference>
<dbReference type="AlphaFoldDB" id="A0A1V3WHF4"/>
<accession>A0A1V3WHF4</accession>
<dbReference type="SUPFAM" id="SSF51735">
    <property type="entry name" value="NAD(P)-binding Rossmann-fold domains"/>
    <property type="match status" value="1"/>
</dbReference>
<evidence type="ECO:0000313" key="2">
    <source>
        <dbReference type="Proteomes" id="UP000189229"/>
    </source>
</evidence>
<reference evidence="1 2" key="1">
    <citation type="submission" date="2017-02" db="EMBL/GenBank/DDBJ databases">
        <title>Complete genome sequences of Mycobacterium kansasii strains isolated from rhesus macaques.</title>
        <authorList>
            <person name="Panda A."/>
            <person name="Nagaraj S."/>
            <person name="Zhao X."/>
            <person name="Tettelin H."/>
            <person name="Detolla L.J."/>
        </authorList>
    </citation>
    <scope>NUCLEOTIDE SEQUENCE [LARGE SCALE GENOMIC DNA]</scope>
    <source>
        <strain evidence="1 2">11-3813</strain>
    </source>
</reference>
<dbReference type="Gene3D" id="3.90.180.10">
    <property type="entry name" value="Medium-chain alcohol dehydrogenases, catalytic domain"/>
    <property type="match status" value="1"/>
</dbReference>
<sequence>MGFDDDHIGDSRTLEFEEKFRRTTGGAGVDVVLNSLAGEFVDASLRLLSRAGASSKWAKPIFAIRRRSPSSTGAPVTARSI</sequence>
<dbReference type="InterPro" id="IPR036291">
    <property type="entry name" value="NAD(P)-bd_dom_sf"/>
</dbReference>
<dbReference type="Proteomes" id="UP000189229">
    <property type="component" value="Unassembled WGS sequence"/>
</dbReference>
<proteinExistence type="predicted"/>
<protein>
    <submittedName>
        <fullName evidence="1">Zinc-binding dehydrogenase family protein</fullName>
    </submittedName>
</protein>
<comment type="caution">
    <text evidence="1">The sequence shown here is derived from an EMBL/GenBank/DDBJ whole genome shotgun (WGS) entry which is preliminary data.</text>
</comment>
<name>A0A1V3WHF4_MYCKA</name>
<gene>
    <name evidence="1" type="ORF">BZL30_8025</name>
</gene>